<accession>A0A2P2N9A1</accession>
<organism evidence="1">
    <name type="scientific">Rhizophora mucronata</name>
    <name type="common">Asiatic mangrove</name>
    <dbReference type="NCBI Taxonomy" id="61149"/>
    <lineage>
        <taxon>Eukaryota</taxon>
        <taxon>Viridiplantae</taxon>
        <taxon>Streptophyta</taxon>
        <taxon>Embryophyta</taxon>
        <taxon>Tracheophyta</taxon>
        <taxon>Spermatophyta</taxon>
        <taxon>Magnoliopsida</taxon>
        <taxon>eudicotyledons</taxon>
        <taxon>Gunneridae</taxon>
        <taxon>Pentapetalae</taxon>
        <taxon>rosids</taxon>
        <taxon>fabids</taxon>
        <taxon>Malpighiales</taxon>
        <taxon>Rhizophoraceae</taxon>
        <taxon>Rhizophora</taxon>
    </lineage>
</organism>
<sequence>MFLIYIFIFSWLCNRVLLSTMCMKAFVLYYLSPLYFSCRCLLL</sequence>
<dbReference type="EMBL" id="GGEC01058573">
    <property type="protein sequence ID" value="MBX39057.1"/>
    <property type="molecule type" value="Transcribed_RNA"/>
</dbReference>
<name>A0A2P2N9A1_RHIMU</name>
<evidence type="ECO:0000313" key="1">
    <source>
        <dbReference type="EMBL" id="MBX39057.1"/>
    </source>
</evidence>
<reference evidence="1" key="1">
    <citation type="submission" date="2018-02" db="EMBL/GenBank/DDBJ databases">
        <title>Rhizophora mucronata_Transcriptome.</title>
        <authorList>
            <person name="Meera S.P."/>
            <person name="Sreeshan A."/>
            <person name="Augustine A."/>
        </authorList>
    </citation>
    <scope>NUCLEOTIDE SEQUENCE</scope>
    <source>
        <tissue evidence="1">Leaf</tissue>
    </source>
</reference>
<dbReference type="AlphaFoldDB" id="A0A2P2N9A1"/>
<protein>
    <submittedName>
        <fullName evidence="1">Uncharacterized protein</fullName>
    </submittedName>
</protein>
<proteinExistence type="predicted"/>